<keyword evidence="19" id="KW-0175">Coiled coil</keyword>
<evidence type="ECO:0000256" key="17">
    <source>
        <dbReference type="ARBA" id="ARBA00024827"/>
    </source>
</evidence>
<keyword evidence="10" id="KW-0479">Metal-binding</keyword>
<dbReference type="InterPro" id="IPR005467">
    <property type="entry name" value="His_kinase_dom"/>
</dbReference>
<comment type="cofactor">
    <cofactor evidence="2">
        <name>[4Fe-4S] cluster</name>
        <dbReference type="ChEBI" id="CHEBI:49883"/>
    </cofactor>
</comment>
<evidence type="ECO:0000313" key="22">
    <source>
        <dbReference type="EMBL" id="RDY61351.1"/>
    </source>
</evidence>
<dbReference type="PRINTS" id="PR00344">
    <property type="entry name" value="BCTRLSENSOR"/>
</dbReference>
<dbReference type="PANTHER" id="PTHR24421">
    <property type="entry name" value="NITRATE/NITRITE SENSOR PROTEIN NARX-RELATED"/>
    <property type="match status" value="1"/>
</dbReference>
<dbReference type="SUPFAM" id="SSF48452">
    <property type="entry name" value="TPR-like"/>
    <property type="match status" value="1"/>
</dbReference>
<evidence type="ECO:0000256" key="5">
    <source>
        <dbReference type="ARBA" id="ARBA00017322"/>
    </source>
</evidence>
<evidence type="ECO:0000256" key="14">
    <source>
        <dbReference type="ARBA" id="ARBA00023004"/>
    </source>
</evidence>
<organism evidence="22 23">
    <name type="scientific">Flagellimonas nanhaiensis</name>
    <dbReference type="NCBI Taxonomy" id="2292706"/>
    <lineage>
        <taxon>Bacteria</taxon>
        <taxon>Pseudomonadati</taxon>
        <taxon>Bacteroidota</taxon>
        <taxon>Flavobacteriia</taxon>
        <taxon>Flavobacteriales</taxon>
        <taxon>Flavobacteriaceae</taxon>
        <taxon>Flagellimonas</taxon>
    </lineage>
</organism>
<evidence type="ECO:0000313" key="23">
    <source>
        <dbReference type="Proteomes" id="UP000261828"/>
    </source>
</evidence>
<keyword evidence="23" id="KW-1185">Reference proteome</keyword>
<name>A0A371JU58_9FLAO</name>
<dbReference type="GO" id="GO:0046872">
    <property type="term" value="F:metal ion binding"/>
    <property type="evidence" value="ECO:0007669"/>
    <property type="project" value="UniProtKB-KW"/>
</dbReference>
<evidence type="ECO:0000256" key="18">
    <source>
        <dbReference type="ARBA" id="ARBA00030800"/>
    </source>
</evidence>
<keyword evidence="16" id="KW-0411">Iron-sulfur</keyword>
<sequence>MIFGLIAACNGPTRTDPIGTDSRSQQIKELVRICRDSTQLPMEERRRFLVRARNIAFEYSNDTLKLDHLSRISLAYKNLPDSLGFRKINQEVIELSEDANMYMTLGESHWDLAYFFQSYSVLDSAYFHLKNAHQSFTQLPVDSTSRSLKGRMLYSMGRIQDSYKDYLGAETSISAALKIFNDLEDYKRIYNSYNVLGVIASGMKNSKKSLEYYEKAGSYLNKLDTSEKTRLVWQNQNNVATEYMAMEDYSAAEKIYSSVLKDTGLESANPRLYSRAMVSHAHTLFKTSGDYERSKQLIEQGVRINDSLGYLYEQARAKQFYAEILAAEQDTAQAIQYALESKALAEQTLNNDRRLEVLMLLTQLDSPNAVTYSNEYYQLNETIQEEERTKRDKFARIRLETDEVIQENEVLARQKQIWIAAALGLVLLGLALLIIVSQRVHNNRLKFQQKQQESNQEIYNLMLAQQGKFKEGQQLEQKRISEELHDGILGQMLGIRLILGGLNEKDDEASMEQRADFIEKLREVEEEIRSISHELSDASYQKIHNFIVSLEELINNIGKSSGISCSFIYNPDVDWDSLQGDVKINIYRIVQESMQNSVKHAQCKNMAIDFGIYDNVLRLSISDDGVGFDVGKGKRGIGLRNVASRVKKIKGVLKIESKKGDGTTLTVDIPDSYLGLTKTERVEQPEKMIKA</sequence>
<dbReference type="InterPro" id="IPR050482">
    <property type="entry name" value="Sensor_HK_TwoCompSys"/>
</dbReference>
<evidence type="ECO:0000256" key="10">
    <source>
        <dbReference type="ARBA" id="ARBA00022723"/>
    </source>
</evidence>
<keyword evidence="6" id="KW-0004">4Fe-4S</keyword>
<keyword evidence="11" id="KW-0547">Nucleotide-binding</keyword>
<evidence type="ECO:0000256" key="9">
    <source>
        <dbReference type="ARBA" id="ARBA00022679"/>
    </source>
</evidence>
<protein>
    <recommendedName>
        <fullName evidence="5">Oxygen sensor histidine kinase NreB</fullName>
        <ecNumber evidence="4">2.7.13.3</ecNumber>
    </recommendedName>
    <alternativeName>
        <fullName evidence="18">Nitrogen regulation protein B</fullName>
    </alternativeName>
</protein>
<feature type="transmembrane region" description="Helical" evidence="20">
    <location>
        <begin position="417"/>
        <end position="436"/>
    </location>
</feature>
<dbReference type="SUPFAM" id="SSF55874">
    <property type="entry name" value="ATPase domain of HSP90 chaperone/DNA topoisomerase II/histidine kinase"/>
    <property type="match status" value="1"/>
</dbReference>
<comment type="caution">
    <text evidence="22">The sequence shown here is derived from an EMBL/GenBank/DDBJ whole genome shotgun (WGS) entry which is preliminary data.</text>
</comment>
<feature type="coiled-coil region" evidence="19">
    <location>
        <begin position="514"/>
        <end position="541"/>
    </location>
</feature>
<keyword evidence="14" id="KW-0408">Iron</keyword>
<comment type="function">
    <text evidence="17">Member of the two-component regulatory system NreB/NreC involved in the control of dissimilatory nitrate/nitrite reduction in response to oxygen. NreB functions as a direct oxygen sensor histidine kinase which is autophosphorylated, in the absence of oxygen, probably at the conserved histidine residue, and transfers its phosphate group probably to a conserved aspartate residue of NreC. NreB/NreC activates the expression of the nitrate (narGHJI) and nitrite (nir) reductase operons, as well as the putative nitrate transporter gene narT.</text>
</comment>
<evidence type="ECO:0000256" key="19">
    <source>
        <dbReference type="SAM" id="Coils"/>
    </source>
</evidence>
<feature type="domain" description="Histidine kinase" evidence="21">
    <location>
        <begin position="479"/>
        <end position="673"/>
    </location>
</feature>
<dbReference type="GO" id="GO:0000155">
    <property type="term" value="F:phosphorelay sensor kinase activity"/>
    <property type="evidence" value="ECO:0007669"/>
    <property type="project" value="InterPro"/>
</dbReference>
<evidence type="ECO:0000256" key="6">
    <source>
        <dbReference type="ARBA" id="ARBA00022485"/>
    </source>
</evidence>
<dbReference type="CDD" id="cd16917">
    <property type="entry name" value="HATPase_UhpB-NarQ-NarX-like"/>
    <property type="match status" value="1"/>
</dbReference>
<evidence type="ECO:0000256" key="7">
    <source>
        <dbReference type="ARBA" id="ARBA00022490"/>
    </source>
</evidence>
<dbReference type="GO" id="GO:0005524">
    <property type="term" value="F:ATP binding"/>
    <property type="evidence" value="ECO:0007669"/>
    <property type="project" value="UniProtKB-KW"/>
</dbReference>
<dbReference type="PANTHER" id="PTHR24421:SF10">
    <property type="entry name" value="NITRATE_NITRITE SENSOR PROTEIN NARQ"/>
    <property type="match status" value="1"/>
</dbReference>
<evidence type="ECO:0000256" key="13">
    <source>
        <dbReference type="ARBA" id="ARBA00022840"/>
    </source>
</evidence>
<dbReference type="SMART" id="SM00387">
    <property type="entry name" value="HATPase_c"/>
    <property type="match status" value="1"/>
</dbReference>
<keyword evidence="15" id="KW-0902">Two-component regulatory system</keyword>
<keyword evidence="20" id="KW-0812">Transmembrane</keyword>
<evidence type="ECO:0000256" key="2">
    <source>
        <dbReference type="ARBA" id="ARBA00001966"/>
    </source>
</evidence>
<accession>A0A371JU58</accession>
<dbReference type="Pfam" id="PF02518">
    <property type="entry name" value="HATPase_c"/>
    <property type="match status" value="1"/>
</dbReference>
<dbReference type="GO" id="GO:0016020">
    <property type="term" value="C:membrane"/>
    <property type="evidence" value="ECO:0007669"/>
    <property type="project" value="InterPro"/>
</dbReference>
<keyword evidence="8" id="KW-0597">Phosphoprotein</keyword>
<keyword evidence="20" id="KW-1133">Transmembrane helix</keyword>
<keyword evidence="9" id="KW-0808">Transferase</keyword>
<dbReference type="Proteomes" id="UP000261828">
    <property type="component" value="Unassembled WGS sequence"/>
</dbReference>
<comment type="subcellular location">
    <subcellularLocation>
        <location evidence="3">Cytoplasm</location>
    </subcellularLocation>
</comment>
<dbReference type="InterPro" id="IPR003594">
    <property type="entry name" value="HATPase_dom"/>
</dbReference>
<evidence type="ECO:0000256" key="16">
    <source>
        <dbReference type="ARBA" id="ARBA00023014"/>
    </source>
</evidence>
<dbReference type="Gene3D" id="1.25.40.10">
    <property type="entry name" value="Tetratricopeptide repeat domain"/>
    <property type="match status" value="1"/>
</dbReference>
<dbReference type="Pfam" id="PF07730">
    <property type="entry name" value="HisKA_3"/>
    <property type="match status" value="1"/>
</dbReference>
<keyword evidence="12" id="KW-0418">Kinase</keyword>
<dbReference type="GO" id="GO:0005737">
    <property type="term" value="C:cytoplasm"/>
    <property type="evidence" value="ECO:0007669"/>
    <property type="project" value="UniProtKB-SubCell"/>
</dbReference>
<dbReference type="InterPro" id="IPR004358">
    <property type="entry name" value="Sig_transdc_His_kin-like_C"/>
</dbReference>
<evidence type="ECO:0000259" key="21">
    <source>
        <dbReference type="PROSITE" id="PS50109"/>
    </source>
</evidence>
<dbReference type="InterPro" id="IPR036890">
    <property type="entry name" value="HATPase_C_sf"/>
</dbReference>
<evidence type="ECO:0000256" key="20">
    <source>
        <dbReference type="SAM" id="Phobius"/>
    </source>
</evidence>
<dbReference type="GO" id="GO:0051539">
    <property type="term" value="F:4 iron, 4 sulfur cluster binding"/>
    <property type="evidence" value="ECO:0007669"/>
    <property type="project" value="UniProtKB-KW"/>
</dbReference>
<reference evidence="22 23" key="1">
    <citation type="submission" date="2018-08" db="EMBL/GenBank/DDBJ databases">
        <title>Muricauda nanhaiensis sp. nov., isolated from seawater of the South China Sea.</title>
        <authorList>
            <person name="Dang Y."/>
        </authorList>
    </citation>
    <scope>NUCLEOTIDE SEQUENCE [LARGE SCALE GENOMIC DNA]</scope>
    <source>
        <strain evidence="22 23">SM1704</strain>
    </source>
</reference>
<dbReference type="Gene3D" id="3.30.565.10">
    <property type="entry name" value="Histidine kinase-like ATPase, C-terminal domain"/>
    <property type="match status" value="1"/>
</dbReference>
<dbReference type="GO" id="GO:0046983">
    <property type="term" value="F:protein dimerization activity"/>
    <property type="evidence" value="ECO:0007669"/>
    <property type="project" value="InterPro"/>
</dbReference>
<comment type="catalytic activity">
    <reaction evidence="1">
        <text>ATP + protein L-histidine = ADP + protein N-phospho-L-histidine.</text>
        <dbReference type="EC" id="2.7.13.3"/>
    </reaction>
</comment>
<evidence type="ECO:0000256" key="4">
    <source>
        <dbReference type="ARBA" id="ARBA00012438"/>
    </source>
</evidence>
<evidence type="ECO:0000256" key="1">
    <source>
        <dbReference type="ARBA" id="ARBA00000085"/>
    </source>
</evidence>
<evidence type="ECO:0000256" key="15">
    <source>
        <dbReference type="ARBA" id="ARBA00023012"/>
    </source>
</evidence>
<proteinExistence type="predicted"/>
<dbReference type="InterPro" id="IPR011990">
    <property type="entry name" value="TPR-like_helical_dom_sf"/>
</dbReference>
<keyword evidence="13" id="KW-0067">ATP-binding</keyword>
<dbReference type="PROSITE" id="PS50109">
    <property type="entry name" value="HIS_KIN"/>
    <property type="match status" value="1"/>
</dbReference>
<evidence type="ECO:0000256" key="8">
    <source>
        <dbReference type="ARBA" id="ARBA00022553"/>
    </source>
</evidence>
<evidence type="ECO:0000256" key="12">
    <source>
        <dbReference type="ARBA" id="ARBA00022777"/>
    </source>
</evidence>
<keyword evidence="7" id="KW-0963">Cytoplasm</keyword>
<keyword evidence="20" id="KW-0472">Membrane</keyword>
<dbReference type="AlphaFoldDB" id="A0A371JU58"/>
<dbReference type="InterPro" id="IPR011712">
    <property type="entry name" value="Sig_transdc_His_kin_sub3_dim/P"/>
</dbReference>
<dbReference type="EC" id="2.7.13.3" evidence="4"/>
<evidence type="ECO:0000256" key="3">
    <source>
        <dbReference type="ARBA" id="ARBA00004496"/>
    </source>
</evidence>
<evidence type="ECO:0000256" key="11">
    <source>
        <dbReference type="ARBA" id="ARBA00022741"/>
    </source>
</evidence>
<dbReference type="EMBL" id="QTJX01000001">
    <property type="protein sequence ID" value="RDY61351.1"/>
    <property type="molecule type" value="Genomic_DNA"/>
</dbReference>
<gene>
    <name evidence="22" type="ORF">DX873_04075</name>
</gene>